<organism evidence="3 4">
    <name type="scientific">Brevundimonas terrae</name>
    <dbReference type="NCBI Taxonomy" id="363631"/>
    <lineage>
        <taxon>Bacteria</taxon>
        <taxon>Pseudomonadati</taxon>
        <taxon>Pseudomonadota</taxon>
        <taxon>Alphaproteobacteria</taxon>
        <taxon>Caulobacterales</taxon>
        <taxon>Caulobacteraceae</taxon>
        <taxon>Brevundimonas</taxon>
    </lineage>
</organism>
<dbReference type="Gene3D" id="1.10.1470.10">
    <property type="entry name" value="YjbJ"/>
    <property type="match status" value="1"/>
</dbReference>
<keyword evidence="4" id="KW-1185">Reference proteome</keyword>
<evidence type="ECO:0000313" key="3">
    <source>
        <dbReference type="EMBL" id="GAA0390619.1"/>
    </source>
</evidence>
<evidence type="ECO:0000259" key="2">
    <source>
        <dbReference type="Pfam" id="PF05532"/>
    </source>
</evidence>
<sequence>MADKDRIEGAAKNIGGKIKEGIGNLTGDEKLKAEGKADQIEGKAQNAFGGLKDTLKGK</sequence>
<dbReference type="InterPro" id="IPR050423">
    <property type="entry name" value="UPF0337_stress_rsp"/>
</dbReference>
<protein>
    <recommendedName>
        <fullName evidence="2">CsbD-like domain-containing protein</fullName>
    </recommendedName>
</protein>
<name>A0ABN0YCL9_9CAUL</name>
<dbReference type="Pfam" id="PF05532">
    <property type="entry name" value="CsbD"/>
    <property type="match status" value="1"/>
</dbReference>
<dbReference type="PANTHER" id="PTHR34977:SF1">
    <property type="entry name" value="UPF0337 PROTEIN YJBJ"/>
    <property type="match status" value="1"/>
</dbReference>
<dbReference type="InterPro" id="IPR008462">
    <property type="entry name" value="CsbD"/>
</dbReference>
<dbReference type="EMBL" id="BAAAEJ010000007">
    <property type="protein sequence ID" value="GAA0390619.1"/>
    <property type="molecule type" value="Genomic_DNA"/>
</dbReference>
<dbReference type="Proteomes" id="UP001500791">
    <property type="component" value="Unassembled WGS sequence"/>
</dbReference>
<dbReference type="SUPFAM" id="SSF69047">
    <property type="entry name" value="Hypothetical protein YjbJ"/>
    <property type="match status" value="1"/>
</dbReference>
<comment type="caution">
    <text evidence="3">The sequence shown here is derived from an EMBL/GenBank/DDBJ whole genome shotgun (WGS) entry which is preliminary data.</text>
</comment>
<dbReference type="RefSeq" id="WP_167176687.1">
    <property type="nucleotide sequence ID" value="NZ_BAAAEJ010000007.1"/>
</dbReference>
<comment type="similarity">
    <text evidence="1">Belongs to the UPF0337 (CsbD) family.</text>
</comment>
<feature type="domain" description="CsbD-like" evidence="2">
    <location>
        <begin position="5"/>
        <end position="56"/>
    </location>
</feature>
<evidence type="ECO:0000313" key="4">
    <source>
        <dbReference type="Proteomes" id="UP001500791"/>
    </source>
</evidence>
<dbReference type="PANTHER" id="PTHR34977">
    <property type="entry name" value="UPF0337 PROTEIN YJBJ"/>
    <property type="match status" value="1"/>
</dbReference>
<evidence type="ECO:0000256" key="1">
    <source>
        <dbReference type="ARBA" id="ARBA00009129"/>
    </source>
</evidence>
<proteinExistence type="inferred from homology"/>
<accession>A0ABN0YCL9</accession>
<dbReference type="InterPro" id="IPR036629">
    <property type="entry name" value="YjbJ_sf"/>
</dbReference>
<reference evidence="3 4" key="1">
    <citation type="journal article" date="2019" name="Int. J. Syst. Evol. Microbiol.">
        <title>The Global Catalogue of Microorganisms (GCM) 10K type strain sequencing project: providing services to taxonomists for standard genome sequencing and annotation.</title>
        <authorList>
            <consortium name="The Broad Institute Genomics Platform"/>
            <consortium name="The Broad Institute Genome Sequencing Center for Infectious Disease"/>
            <person name="Wu L."/>
            <person name="Ma J."/>
        </authorList>
    </citation>
    <scope>NUCLEOTIDE SEQUENCE [LARGE SCALE GENOMIC DNA]</scope>
    <source>
        <strain evidence="3 4">JCM 13476</strain>
    </source>
</reference>
<gene>
    <name evidence="3" type="ORF">GCM10009093_16530</name>
</gene>